<dbReference type="InterPro" id="IPR001623">
    <property type="entry name" value="DnaJ_domain"/>
</dbReference>
<protein>
    <submittedName>
        <fullName evidence="3">Molecular chaperone DnaJ</fullName>
    </submittedName>
</protein>
<evidence type="ECO:0000256" key="2">
    <source>
        <dbReference type="SAM" id="MobiDB-lite"/>
    </source>
</evidence>
<name>A0A2A2TQ14_9CYAN</name>
<dbReference type="CDD" id="cd06257">
    <property type="entry name" value="DnaJ"/>
    <property type="match status" value="1"/>
</dbReference>
<sequence length="355" mass="41613">MPRTKTPPSKRTTATTLAPSELHLRIEGLAVEHEKLLKQIKKKRNELNNFIEQMRVTATEIFGRATPNYQKIALLDQEIHTLFKEILEKKKLGKQSKKKIEEIYRSLQYAGIISRKPFDIFEDEDLEDDFEDLERDLEDEFDSTRSQQSNYYHRPDSEAESPSATRSESSKKIRHIFLRLAEIFHPDKAKDSETQKRHTEIMQEINKAYQEGDLARLLEIEQQYEVGEEIDSNSEDDLSRKCSRLEQNNKILKTQYESLKKELREVKKTPEGEMLSDCKKAKKQGVNPVDEILGQLESQIEVISEIRDYVKDFQEQKLTIKEFLEGPEVLRSSQRDMMEELLEEMLEDLGGVIRF</sequence>
<keyword evidence="4" id="KW-1185">Reference proteome</keyword>
<evidence type="ECO:0000313" key="3">
    <source>
        <dbReference type="EMBL" id="PAX60523.1"/>
    </source>
</evidence>
<proteinExistence type="predicted"/>
<dbReference type="RefSeq" id="WP_095719954.1">
    <property type="nucleotide sequence ID" value="NZ_NTFS01000007.1"/>
</dbReference>
<dbReference type="InterPro" id="IPR036045">
    <property type="entry name" value="Sec1-like_sf"/>
</dbReference>
<feature type="coiled-coil region" evidence="1">
    <location>
        <begin position="235"/>
        <end position="269"/>
    </location>
</feature>
<dbReference type="AlphaFoldDB" id="A0A2A2TQ14"/>
<evidence type="ECO:0000313" key="4">
    <source>
        <dbReference type="Proteomes" id="UP000218238"/>
    </source>
</evidence>
<accession>A0A2A2TQ14</accession>
<keyword evidence="1" id="KW-0175">Coiled coil</keyword>
<feature type="coiled-coil region" evidence="1">
    <location>
        <begin position="26"/>
        <end position="57"/>
    </location>
</feature>
<dbReference type="InterPro" id="IPR036869">
    <property type="entry name" value="J_dom_sf"/>
</dbReference>
<dbReference type="EMBL" id="NTFS01000007">
    <property type="protein sequence ID" value="PAX60523.1"/>
    <property type="molecule type" value="Genomic_DNA"/>
</dbReference>
<dbReference type="SUPFAM" id="SSF46565">
    <property type="entry name" value="Chaperone J-domain"/>
    <property type="match status" value="1"/>
</dbReference>
<dbReference type="Proteomes" id="UP000218238">
    <property type="component" value="Unassembled WGS sequence"/>
</dbReference>
<comment type="caution">
    <text evidence="3">The sequence shown here is derived from an EMBL/GenBank/DDBJ whole genome shotgun (WGS) entry which is preliminary data.</text>
</comment>
<feature type="region of interest" description="Disordered" evidence="2">
    <location>
        <begin position="138"/>
        <end position="170"/>
    </location>
</feature>
<dbReference type="OrthoDB" id="508466at2"/>
<gene>
    <name evidence="3" type="ORF">CK510_01250</name>
</gene>
<organism evidence="3 4">
    <name type="scientific">Brunnivagina elsteri CCALA 953</name>
    <dbReference type="NCBI Taxonomy" id="987040"/>
    <lineage>
        <taxon>Bacteria</taxon>
        <taxon>Bacillati</taxon>
        <taxon>Cyanobacteriota</taxon>
        <taxon>Cyanophyceae</taxon>
        <taxon>Nostocales</taxon>
        <taxon>Calotrichaceae</taxon>
        <taxon>Brunnivagina</taxon>
    </lineage>
</organism>
<evidence type="ECO:0000256" key="1">
    <source>
        <dbReference type="SAM" id="Coils"/>
    </source>
</evidence>
<dbReference type="Gene3D" id="1.10.287.110">
    <property type="entry name" value="DnaJ domain"/>
    <property type="match status" value="1"/>
</dbReference>
<reference evidence="3 4" key="1">
    <citation type="submission" date="2017-08" db="EMBL/GenBank/DDBJ databases">
        <title>Draft genome sequence of filamentous cyanobacterium Calothrix elsteri CCALA 953.</title>
        <authorList>
            <person name="Gagunashvili A.N."/>
            <person name="Elster J."/>
            <person name="Andresson O.S."/>
        </authorList>
    </citation>
    <scope>NUCLEOTIDE SEQUENCE [LARGE SCALE GENOMIC DNA]</scope>
    <source>
        <strain evidence="3 4">CCALA 953</strain>
    </source>
</reference>
<dbReference type="SUPFAM" id="SSF56815">
    <property type="entry name" value="Sec1/munc18-like (SM) proteins"/>
    <property type="match status" value="1"/>
</dbReference>